<name>A0ABY9R835_9FLAO</name>
<feature type="signal peptide" evidence="1">
    <location>
        <begin position="1"/>
        <end position="22"/>
    </location>
</feature>
<dbReference type="SUPFAM" id="SSF74653">
    <property type="entry name" value="TolA/TonB C-terminal domain"/>
    <property type="match status" value="1"/>
</dbReference>
<evidence type="ECO:0000313" key="4">
    <source>
        <dbReference type="Proteomes" id="UP001180481"/>
    </source>
</evidence>
<keyword evidence="1" id="KW-0732">Signal</keyword>
<feature type="domain" description="TonB C-terminal" evidence="2">
    <location>
        <begin position="67"/>
        <end position="133"/>
    </location>
</feature>
<sequence length="134" mass="15463">MRKIILLFVFFPLFLVAQEAQPETKKSNYIYSSVEVNPEPPGGINAFRQYVATELMHYLGDIKEPLQVSVLIRFIVTEEGLLSDFELVRESVNSYNLGKRAIFVIKNSPKWKPGLMNGRNVKVYYSFPIKFNIN</sequence>
<dbReference type="RefSeq" id="WP_309531796.1">
    <property type="nucleotide sequence ID" value="NZ_CP133721.1"/>
</dbReference>
<proteinExistence type="predicted"/>
<dbReference type="Proteomes" id="UP001180481">
    <property type="component" value="Chromosome"/>
</dbReference>
<reference evidence="3" key="1">
    <citation type="submission" date="2023-09" db="EMBL/GenBank/DDBJ databases">
        <title>Flavobacterium sp. 20NA77.7 isolated from freshwater.</title>
        <authorList>
            <person name="Le V."/>
            <person name="Ko S.-R."/>
            <person name="Ahn C.-Y."/>
            <person name="Oh H.-M."/>
        </authorList>
    </citation>
    <scope>NUCLEOTIDE SEQUENCE</scope>
    <source>
        <strain evidence="3">20NA77.7</strain>
    </source>
</reference>
<dbReference type="EMBL" id="CP133721">
    <property type="protein sequence ID" value="WMW77423.1"/>
    <property type="molecule type" value="Genomic_DNA"/>
</dbReference>
<accession>A0ABY9R835</accession>
<evidence type="ECO:0000256" key="1">
    <source>
        <dbReference type="SAM" id="SignalP"/>
    </source>
</evidence>
<evidence type="ECO:0000259" key="2">
    <source>
        <dbReference type="Pfam" id="PF03544"/>
    </source>
</evidence>
<evidence type="ECO:0000313" key="3">
    <source>
        <dbReference type="EMBL" id="WMW77423.1"/>
    </source>
</evidence>
<feature type="chain" id="PRO_5046841772" evidence="1">
    <location>
        <begin position="23"/>
        <end position="134"/>
    </location>
</feature>
<dbReference type="InterPro" id="IPR037682">
    <property type="entry name" value="TonB_C"/>
</dbReference>
<organism evidence="3 4">
    <name type="scientific">Flavobacterium nakdongensis</name>
    <dbReference type="NCBI Taxonomy" id="3073563"/>
    <lineage>
        <taxon>Bacteria</taxon>
        <taxon>Pseudomonadati</taxon>
        <taxon>Bacteroidota</taxon>
        <taxon>Flavobacteriia</taxon>
        <taxon>Flavobacteriales</taxon>
        <taxon>Flavobacteriaceae</taxon>
        <taxon>Flavobacterium</taxon>
    </lineage>
</organism>
<gene>
    <name evidence="3" type="ORF">RF683_07995</name>
</gene>
<keyword evidence="4" id="KW-1185">Reference proteome</keyword>
<protein>
    <submittedName>
        <fullName evidence="3">Energy transducer TonB</fullName>
    </submittedName>
</protein>
<dbReference type="Pfam" id="PF03544">
    <property type="entry name" value="TonB_C"/>
    <property type="match status" value="1"/>
</dbReference>
<dbReference type="Gene3D" id="3.30.1150.10">
    <property type="match status" value="1"/>
</dbReference>